<proteinExistence type="predicted"/>
<keyword evidence="2" id="KW-1185">Reference proteome</keyword>
<comment type="caution">
    <text evidence="1">The sequence shown here is derived from an EMBL/GenBank/DDBJ whole genome shotgun (WGS) entry which is preliminary data.</text>
</comment>
<dbReference type="Proteomes" id="UP000708208">
    <property type="component" value="Unassembled WGS sequence"/>
</dbReference>
<organism evidence="1 2">
    <name type="scientific">Allacma fusca</name>
    <dbReference type="NCBI Taxonomy" id="39272"/>
    <lineage>
        <taxon>Eukaryota</taxon>
        <taxon>Metazoa</taxon>
        <taxon>Ecdysozoa</taxon>
        <taxon>Arthropoda</taxon>
        <taxon>Hexapoda</taxon>
        <taxon>Collembola</taxon>
        <taxon>Symphypleona</taxon>
        <taxon>Sminthuridae</taxon>
        <taxon>Allacma</taxon>
    </lineage>
</organism>
<sequence>SQVSRKFILRIEEVGKGRSELKFEGRQDEK</sequence>
<protein>
    <submittedName>
        <fullName evidence="1">Uncharacterized protein</fullName>
    </submittedName>
</protein>
<evidence type="ECO:0000313" key="1">
    <source>
        <dbReference type="EMBL" id="CAG7831858.1"/>
    </source>
</evidence>
<dbReference type="AlphaFoldDB" id="A0A8J2LAT3"/>
<name>A0A8J2LAT3_9HEXA</name>
<gene>
    <name evidence="1" type="ORF">AFUS01_LOCUS41582</name>
</gene>
<accession>A0A8J2LAT3</accession>
<dbReference type="EMBL" id="CAJVCH010562331">
    <property type="protein sequence ID" value="CAG7831858.1"/>
    <property type="molecule type" value="Genomic_DNA"/>
</dbReference>
<evidence type="ECO:0000313" key="2">
    <source>
        <dbReference type="Proteomes" id="UP000708208"/>
    </source>
</evidence>
<feature type="non-terminal residue" evidence="1">
    <location>
        <position position="30"/>
    </location>
</feature>
<reference evidence="1" key="1">
    <citation type="submission" date="2021-06" db="EMBL/GenBank/DDBJ databases">
        <authorList>
            <person name="Hodson N. C."/>
            <person name="Mongue J. A."/>
            <person name="Jaron S. K."/>
        </authorList>
    </citation>
    <scope>NUCLEOTIDE SEQUENCE</scope>
</reference>